<dbReference type="GO" id="GO:0016887">
    <property type="term" value="F:ATP hydrolysis activity"/>
    <property type="evidence" value="ECO:0007669"/>
    <property type="project" value="InterPro"/>
</dbReference>
<dbReference type="Pfam" id="PF13401">
    <property type="entry name" value="AAA_22"/>
    <property type="match status" value="1"/>
</dbReference>
<dbReference type="Pfam" id="PF00211">
    <property type="entry name" value="Guanylate_cyc"/>
    <property type="match status" value="1"/>
</dbReference>
<accession>A0A402ARQ5</accession>
<dbReference type="Pfam" id="PF25872">
    <property type="entry name" value="HTH_77"/>
    <property type="match status" value="1"/>
</dbReference>
<dbReference type="InterPro" id="IPR027417">
    <property type="entry name" value="P-loop_NTPase"/>
</dbReference>
<dbReference type="EMBL" id="BIFS01000001">
    <property type="protein sequence ID" value="GCE21791.1"/>
    <property type="molecule type" value="Genomic_DNA"/>
</dbReference>
<dbReference type="Gene3D" id="3.30.70.1230">
    <property type="entry name" value="Nucleotide cyclase"/>
    <property type="match status" value="1"/>
</dbReference>
<dbReference type="SUPFAM" id="SSF52540">
    <property type="entry name" value="P-loop containing nucleoside triphosphate hydrolases"/>
    <property type="match status" value="1"/>
</dbReference>
<dbReference type="SUPFAM" id="SSF55073">
    <property type="entry name" value="Nucleotide cyclase"/>
    <property type="match status" value="1"/>
</dbReference>
<dbReference type="OrthoDB" id="9812579at2"/>
<dbReference type="RefSeq" id="WP_126553681.1">
    <property type="nucleotide sequence ID" value="NZ_BIFS01000001.1"/>
</dbReference>
<dbReference type="PROSITE" id="PS50125">
    <property type="entry name" value="GUANYLATE_CYCLASE_2"/>
    <property type="match status" value="1"/>
</dbReference>
<proteinExistence type="predicted"/>
<reference evidence="3" key="1">
    <citation type="submission" date="2018-12" db="EMBL/GenBank/DDBJ databases">
        <title>Tengunoibacter tsumagoiensis gen. nov., sp. nov., Dictyobacter kobayashii sp. nov., D. alpinus sp. nov., and D. joshuensis sp. nov. and description of Dictyobacteraceae fam. nov. within the order Ktedonobacterales isolated from Tengu-no-mugimeshi.</title>
        <authorList>
            <person name="Wang C.M."/>
            <person name="Zheng Y."/>
            <person name="Sakai Y."/>
            <person name="Toyoda A."/>
            <person name="Minakuchi Y."/>
            <person name="Abe K."/>
            <person name="Yokota A."/>
            <person name="Yabe S."/>
        </authorList>
    </citation>
    <scope>NUCLEOTIDE SEQUENCE [LARGE SCALE GENOMIC DNA]</scope>
    <source>
        <strain evidence="3">Uno11</strain>
    </source>
</reference>
<organism evidence="2 3">
    <name type="scientific">Dictyobacter kobayashii</name>
    <dbReference type="NCBI Taxonomy" id="2014872"/>
    <lineage>
        <taxon>Bacteria</taxon>
        <taxon>Bacillati</taxon>
        <taxon>Chloroflexota</taxon>
        <taxon>Ktedonobacteria</taxon>
        <taxon>Ktedonobacterales</taxon>
        <taxon>Dictyobacteraceae</taxon>
        <taxon>Dictyobacter</taxon>
    </lineage>
</organism>
<dbReference type="Gene3D" id="1.25.40.10">
    <property type="entry name" value="Tetratricopeptide repeat domain"/>
    <property type="match status" value="1"/>
</dbReference>
<dbReference type="GO" id="GO:0035556">
    <property type="term" value="P:intracellular signal transduction"/>
    <property type="evidence" value="ECO:0007669"/>
    <property type="project" value="InterPro"/>
</dbReference>
<dbReference type="GO" id="GO:0004016">
    <property type="term" value="F:adenylate cyclase activity"/>
    <property type="evidence" value="ECO:0007669"/>
    <property type="project" value="UniProtKB-ARBA"/>
</dbReference>
<dbReference type="SMART" id="SM00044">
    <property type="entry name" value="CYCc"/>
    <property type="match status" value="1"/>
</dbReference>
<feature type="domain" description="Guanylate cyclase" evidence="1">
    <location>
        <begin position="10"/>
        <end position="122"/>
    </location>
</feature>
<name>A0A402ARQ5_9CHLR</name>
<dbReference type="AlphaFoldDB" id="A0A402ARQ5"/>
<protein>
    <recommendedName>
        <fullName evidence="1">Guanylate cyclase domain-containing protein</fullName>
    </recommendedName>
</protein>
<dbReference type="InterPro" id="IPR058852">
    <property type="entry name" value="HTH_77"/>
</dbReference>
<dbReference type="Proteomes" id="UP000287188">
    <property type="component" value="Unassembled WGS sequence"/>
</dbReference>
<sequence length="963" mass="106458">MRQFPIGTLTLLFTDIEGSTRLLRQLGSQYADVLRECRRLMRAAFAQGNGFEVDTQGDAFFVVFEHATDAIMAAVIAQHSLFENQWPEEVSVRVRMGIHTGEPQAVEEGYIGLDVHHAARIMSAAQGGQVLLSQKTHDLVATNLPEEVGLRDIGTFRLKDIPGLSQLFQLVIPGLPSTFPPPTTSSSRRSLRNIPRPSASFVGRQQEVEVLCQQLRRPNVRLLTLIGTAGVGKTRLAIQVASMLEHQFTDDVCFVGLEQVSTSDEVISKIAQAIGVQEEKEKPLIEQVKTALADQPMLLVLDNFEHVLGARLAIAELLASCPALKFLITSRTMLHLQAEHLFEVSPLPLPASDQATDLEILSQSAAIALFVQRAQAIQANFYLTADNAPAIHQICVLLDGIPLAIELAAAQSRYFTPANLLARLQEGNMHFQGKFQDIPERQRTLQQAITWSYNLLEPAEQLVFRRLAVCTGGISLELAEHICSTGEPLNSQIVELLENLVDKSMLQRRISRNGEARFWLLRTLRSYGAERLAEAGEVATTLTALSTYNVSRVEHIAPLLAGAEQISWLDQLDHDYENIRVSYNWLLDESNPDATRSEQALRLCIGMTHYWDIRGYVEEGSNCIARALANAHMVSPAIKAQALHSAGFLALMQGEIAQSEAFLRESQILFRENGDKAAMANILRLQGNLAMVKNSFKVARRLLEESLALDLAEGNIRRTASTRITLAQIAIVQGSYSKAYALLEENIAEYEALGEQYSTAYPLYYMARTLFLSNQDLAKAQELAESSLHLFRAIGNHRFVAYTLNLLAQILAERQADKADALLAESNQLFKEIKDPYGHAEVLIAMGRLAASHHAWQQARSYYEESLTILQTLEDKEQLATCLEGYGAVLVRQGAVSQAVQAWGQAATIRSTIVAPIPPIYRTSYIQTLAQARAQLSPQAFQAAWQAGSQASLQPTLASITTH</sequence>
<dbReference type="InterPro" id="IPR011990">
    <property type="entry name" value="TPR-like_helical_dom_sf"/>
</dbReference>
<comment type="caution">
    <text evidence="2">The sequence shown here is derived from an EMBL/GenBank/DDBJ whole genome shotgun (WGS) entry which is preliminary data.</text>
</comment>
<gene>
    <name evidence="2" type="ORF">KDK_55910</name>
</gene>
<dbReference type="InterPro" id="IPR001054">
    <property type="entry name" value="A/G_cyclase"/>
</dbReference>
<dbReference type="PANTHER" id="PTHR47691">
    <property type="entry name" value="REGULATOR-RELATED"/>
    <property type="match status" value="1"/>
</dbReference>
<dbReference type="PANTHER" id="PTHR47691:SF3">
    <property type="entry name" value="HTH-TYPE TRANSCRIPTIONAL REGULATOR RV0890C-RELATED"/>
    <property type="match status" value="1"/>
</dbReference>
<evidence type="ECO:0000259" key="1">
    <source>
        <dbReference type="PROSITE" id="PS50125"/>
    </source>
</evidence>
<dbReference type="InterPro" id="IPR029787">
    <property type="entry name" value="Nucleotide_cyclase"/>
</dbReference>
<keyword evidence="3" id="KW-1185">Reference proteome</keyword>
<evidence type="ECO:0000313" key="3">
    <source>
        <dbReference type="Proteomes" id="UP000287188"/>
    </source>
</evidence>
<dbReference type="CDD" id="cd07302">
    <property type="entry name" value="CHD"/>
    <property type="match status" value="1"/>
</dbReference>
<dbReference type="GO" id="GO:0009190">
    <property type="term" value="P:cyclic nucleotide biosynthetic process"/>
    <property type="evidence" value="ECO:0007669"/>
    <property type="project" value="InterPro"/>
</dbReference>
<dbReference type="InterPro" id="IPR049945">
    <property type="entry name" value="AAA_22"/>
</dbReference>
<evidence type="ECO:0000313" key="2">
    <source>
        <dbReference type="EMBL" id="GCE21791.1"/>
    </source>
</evidence>
<dbReference type="Gene3D" id="3.40.50.300">
    <property type="entry name" value="P-loop containing nucleotide triphosphate hydrolases"/>
    <property type="match status" value="1"/>
</dbReference>
<dbReference type="SUPFAM" id="SSF48452">
    <property type="entry name" value="TPR-like"/>
    <property type="match status" value="2"/>
</dbReference>